<dbReference type="GO" id="GO:0042765">
    <property type="term" value="C:GPI-anchor transamidase complex"/>
    <property type="evidence" value="ECO:0007669"/>
    <property type="project" value="InterPro"/>
</dbReference>
<keyword evidence="3" id="KW-1185">Reference proteome</keyword>
<dbReference type="PANTHER" id="PTHR13304">
    <property type="entry name" value="GLYCOSYLPHOSPHATIDYLINOSITOL ANCHOR ATTACHMENT 1 PROTEIN"/>
    <property type="match status" value="1"/>
</dbReference>
<evidence type="ECO:0000256" key="1">
    <source>
        <dbReference type="SAM" id="Phobius"/>
    </source>
</evidence>
<dbReference type="InterPro" id="IPR007246">
    <property type="entry name" value="Gaa1"/>
</dbReference>
<feature type="transmembrane region" description="Helical" evidence="1">
    <location>
        <begin position="386"/>
        <end position="406"/>
    </location>
</feature>
<accession>A0AAV2Z4D3</accession>
<gene>
    <name evidence="2" type="ORF">N0F65_012955</name>
</gene>
<evidence type="ECO:0000313" key="3">
    <source>
        <dbReference type="Proteomes" id="UP001146120"/>
    </source>
</evidence>
<comment type="caution">
    <text evidence="2">The sequence shown here is derived from an EMBL/GenBank/DDBJ whole genome shotgun (WGS) entry which is preliminary data.</text>
</comment>
<protein>
    <recommendedName>
        <fullName evidence="4">Transmembrane protein</fullName>
    </recommendedName>
</protein>
<reference evidence="2" key="1">
    <citation type="submission" date="2022-11" db="EMBL/GenBank/DDBJ databases">
        <authorList>
            <person name="Morgan W.R."/>
            <person name="Tartar A."/>
        </authorList>
    </citation>
    <scope>NUCLEOTIDE SEQUENCE</scope>
    <source>
        <strain evidence="2">ARSEF 373</strain>
    </source>
</reference>
<name>A0AAV2Z4D3_9STRA</name>
<evidence type="ECO:0008006" key="4">
    <source>
        <dbReference type="Google" id="ProtNLM"/>
    </source>
</evidence>
<dbReference type="Pfam" id="PF04114">
    <property type="entry name" value="Gaa1"/>
    <property type="match status" value="1"/>
</dbReference>
<evidence type="ECO:0000313" key="2">
    <source>
        <dbReference type="EMBL" id="DBA00424.1"/>
    </source>
</evidence>
<sequence>MRELKCRGTYLSENALLIDSMEARAWTEEAQQARSYHQSFMQIPALSRQGCGNDNCTNVVAWLTHQLQRLDRVEAYQQRFEDPDEPGRMRTNVYGVLRAAPLADGKESIVLVAHYTNVGTAHAHQEYSSVSLGLALLRFLGEARWLAKDVVLLLADDGLWDGTDGHAPGTNAWLRAYHMDPLLHDDIESLPMRAGVIRAALNIETLGDLGSANAVGLFGAGSNGQLPNLDLINTAVEALEEERIPALLDRCDALPVHEVSDWCDDSLAANIQRAHKVASSVLADHDRRHAVNRYLDNLGGMLRFMKQLATGPSGPHASFISYNIDSITLAAVRSRRHGDAAMDLRSFTRVIELVTRAMSNLEEKLHQSFFFYVLPTTRTFVSVGEYYYTVVLAISPAIAHLLYLGSRTIGMNLAFGMSLAIVAEVVGALQLVLISRMISSTTAHWFGFALLMMVTELIVVLVIAPTLRTSPLLAGCAERRAWRLRILEYELKSQRDQASANEDSGATAAVSTTTAVDEIPEQDVGWRAIKFCVMGVLVYTHCILGVLNYPFALSCAVPMALFALIAPAAISSRTKNAFSALWLAMTSPMALVALTFLLSPQDFPQSARFLVQAYARSLNLLALPYLCCVYLPAHILSTAVWLSPPS</sequence>
<keyword evidence="1" id="KW-1133">Transmembrane helix</keyword>
<reference evidence="2" key="2">
    <citation type="journal article" date="2023" name="Microbiol Resour">
        <title>Decontamination and Annotation of the Draft Genome Sequence of the Oomycete Lagenidium giganteum ARSEF 373.</title>
        <authorList>
            <person name="Morgan W.R."/>
            <person name="Tartar A."/>
        </authorList>
    </citation>
    <scope>NUCLEOTIDE SEQUENCE</scope>
    <source>
        <strain evidence="2">ARSEF 373</strain>
    </source>
</reference>
<proteinExistence type="predicted"/>
<keyword evidence="1" id="KW-0812">Transmembrane</keyword>
<dbReference type="PANTHER" id="PTHR13304:SF0">
    <property type="entry name" value="GLYCOSYLPHOSPHATIDYLINOSITOL ANCHOR ATTACHMENT 1 PROTEIN"/>
    <property type="match status" value="1"/>
</dbReference>
<feature type="transmembrane region" description="Helical" evidence="1">
    <location>
        <begin position="445"/>
        <end position="464"/>
    </location>
</feature>
<organism evidence="2 3">
    <name type="scientific">Lagenidium giganteum</name>
    <dbReference type="NCBI Taxonomy" id="4803"/>
    <lineage>
        <taxon>Eukaryota</taxon>
        <taxon>Sar</taxon>
        <taxon>Stramenopiles</taxon>
        <taxon>Oomycota</taxon>
        <taxon>Peronosporomycetes</taxon>
        <taxon>Pythiales</taxon>
        <taxon>Pythiaceae</taxon>
    </lineage>
</organism>
<keyword evidence="1" id="KW-0472">Membrane</keyword>
<dbReference type="Gene3D" id="3.40.630.10">
    <property type="entry name" value="Zn peptidases"/>
    <property type="match status" value="1"/>
</dbReference>
<dbReference type="Proteomes" id="UP001146120">
    <property type="component" value="Unassembled WGS sequence"/>
</dbReference>
<dbReference type="EMBL" id="DAKRPA010000064">
    <property type="protein sequence ID" value="DBA00424.1"/>
    <property type="molecule type" value="Genomic_DNA"/>
</dbReference>
<dbReference type="AlphaFoldDB" id="A0AAV2Z4D3"/>
<dbReference type="GO" id="GO:0016255">
    <property type="term" value="P:attachment of GPI anchor to protein"/>
    <property type="evidence" value="ECO:0007669"/>
    <property type="project" value="TreeGrafter"/>
</dbReference>
<feature type="transmembrane region" description="Helical" evidence="1">
    <location>
        <begin position="620"/>
        <end position="642"/>
    </location>
</feature>
<feature type="transmembrane region" description="Helical" evidence="1">
    <location>
        <begin position="413"/>
        <end position="433"/>
    </location>
</feature>
<feature type="transmembrane region" description="Helical" evidence="1">
    <location>
        <begin position="536"/>
        <end position="565"/>
    </location>
</feature>
<feature type="transmembrane region" description="Helical" evidence="1">
    <location>
        <begin position="577"/>
        <end position="599"/>
    </location>
</feature>